<keyword evidence="4" id="KW-0804">Transcription</keyword>
<dbReference type="Proteomes" id="UP001054252">
    <property type="component" value="Unassembled WGS sequence"/>
</dbReference>
<organism evidence="8 9">
    <name type="scientific">Rubroshorea leprosula</name>
    <dbReference type="NCBI Taxonomy" id="152421"/>
    <lineage>
        <taxon>Eukaryota</taxon>
        <taxon>Viridiplantae</taxon>
        <taxon>Streptophyta</taxon>
        <taxon>Embryophyta</taxon>
        <taxon>Tracheophyta</taxon>
        <taxon>Spermatophyta</taxon>
        <taxon>Magnoliopsida</taxon>
        <taxon>eudicotyledons</taxon>
        <taxon>Gunneridae</taxon>
        <taxon>Pentapetalae</taxon>
        <taxon>rosids</taxon>
        <taxon>malvids</taxon>
        <taxon>Malvales</taxon>
        <taxon>Dipterocarpaceae</taxon>
        <taxon>Rubroshorea</taxon>
    </lineage>
</organism>
<protein>
    <recommendedName>
        <fullName evidence="7">Myb/SANT-like DNA-binding domain-containing protein</fullName>
    </recommendedName>
</protein>
<dbReference type="Gene3D" id="1.10.10.60">
    <property type="entry name" value="Homeodomain-like"/>
    <property type="match status" value="1"/>
</dbReference>
<dbReference type="GO" id="GO:0006355">
    <property type="term" value="P:regulation of DNA-templated transcription"/>
    <property type="evidence" value="ECO:0007669"/>
    <property type="project" value="UniProtKB-ARBA"/>
</dbReference>
<accession>A0AAV5MJF0</accession>
<dbReference type="GO" id="GO:0003677">
    <property type="term" value="F:DNA binding"/>
    <property type="evidence" value="ECO:0007669"/>
    <property type="project" value="UniProtKB-KW"/>
</dbReference>
<dbReference type="EMBL" id="BPVZ01000340">
    <property type="protein sequence ID" value="GKV50106.1"/>
    <property type="molecule type" value="Genomic_DNA"/>
</dbReference>
<evidence type="ECO:0000259" key="7">
    <source>
        <dbReference type="Pfam" id="PF13837"/>
    </source>
</evidence>
<dbReference type="InterPro" id="IPR044822">
    <property type="entry name" value="Myb_DNA-bind_4"/>
</dbReference>
<dbReference type="GO" id="GO:0005634">
    <property type="term" value="C:nucleus"/>
    <property type="evidence" value="ECO:0007669"/>
    <property type="project" value="UniProtKB-SubCell"/>
</dbReference>
<evidence type="ECO:0000256" key="5">
    <source>
        <dbReference type="ARBA" id="ARBA00023242"/>
    </source>
</evidence>
<proteinExistence type="predicted"/>
<feature type="compositionally biased region" description="Basic and acidic residues" evidence="6">
    <location>
        <begin position="188"/>
        <end position="213"/>
    </location>
</feature>
<comment type="caution">
    <text evidence="8">The sequence shown here is derived from an EMBL/GenBank/DDBJ whole genome shotgun (WGS) entry which is preliminary data.</text>
</comment>
<dbReference type="Pfam" id="PF13837">
    <property type="entry name" value="Myb_DNA-bind_4"/>
    <property type="match status" value="1"/>
</dbReference>
<keyword evidence="2" id="KW-0805">Transcription regulation</keyword>
<evidence type="ECO:0000256" key="1">
    <source>
        <dbReference type="ARBA" id="ARBA00004123"/>
    </source>
</evidence>
<name>A0AAV5MJF0_9ROSI</name>
<keyword evidence="3" id="KW-0238">DNA-binding</keyword>
<keyword evidence="5" id="KW-0539">Nucleus</keyword>
<evidence type="ECO:0000256" key="6">
    <source>
        <dbReference type="SAM" id="MobiDB-lite"/>
    </source>
</evidence>
<feature type="domain" description="Myb/SANT-like DNA-binding" evidence="7">
    <location>
        <begin position="100"/>
        <end position="154"/>
    </location>
</feature>
<gene>
    <name evidence="8" type="ORF">SLEP1_g56821</name>
</gene>
<feature type="region of interest" description="Disordered" evidence="6">
    <location>
        <begin position="175"/>
        <end position="213"/>
    </location>
</feature>
<sequence length="213" mass="24796">MKVIGFEVIKELYEDDPDFSSIWKATYDQAFQQYHCQQDYLFKAKFAYNNSLNQATGKYPFEVLYGMHPLSPLNLAPLPTSRQFSTDVEQRAKEIKKLHEEVHEKLQRQTISIWDEISTGMHNLGYSRSAKKCKERWENINKDFRKSIGSVRKRFDNGKRRTSFQELNTLYSNDEHANAGNPMNYAKNENDKVVDIGFKDSNDPSDFKADDGS</sequence>
<comment type="subcellular location">
    <subcellularLocation>
        <location evidence="1">Nucleus</location>
    </subcellularLocation>
</comment>
<reference evidence="8 9" key="1">
    <citation type="journal article" date="2021" name="Commun. Biol.">
        <title>The genome of Shorea leprosula (Dipterocarpaceae) highlights the ecological relevance of drought in aseasonal tropical rainforests.</title>
        <authorList>
            <person name="Ng K.K.S."/>
            <person name="Kobayashi M.J."/>
            <person name="Fawcett J.A."/>
            <person name="Hatakeyama M."/>
            <person name="Paape T."/>
            <person name="Ng C.H."/>
            <person name="Ang C.C."/>
            <person name="Tnah L.H."/>
            <person name="Lee C.T."/>
            <person name="Nishiyama T."/>
            <person name="Sese J."/>
            <person name="O'Brien M.J."/>
            <person name="Copetti D."/>
            <person name="Mohd Noor M.I."/>
            <person name="Ong R.C."/>
            <person name="Putra M."/>
            <person name="Sireger I.Z."/>
            <person name="Indrioko S."/>
            <person name="Kosugi Y."/>
            <person name="Izuno A."/>
            <person name="Isagi Y."/>
            <person name="Lee S.L."/>
            <person name="Shimizu K.K."/>
        </authorList>
    </citation>
    <scope>NUCLEOTIDE SEQUENCE [LARGE SCALE GENOMIC DNA]</scope>
    <source>
        <strain evidence="8">214</strain>
    </source>
</reference>
<evidence type="ECO:0000313" key="9">
    <source>
        <dbReference type="Proteomes" id="UP001054252"/>
    </source>
</evidence>
<evidence type="ECO:0000256" key="4">
    <source>
        <dbReference type="ARBA" id="ARBA00023163"/>
    </source>
</evidence>
<dbReference type="PANTHER" id="PTHR21654">
    <property type="entry name" value="FI21293P1"/>
    <property type="match status" value="1"/>
</dbReference>
<dbReference type="AlphaFoldDB" id="A0AAV5MJF0"/>
<dbReference type="PANTHER" id="PTHR21654:SF7">
    <property type="entry name" value="HOMEODOMAIN-LIKE SUPERFAMILY PROTEIN"/>
    <property type="match status" value="1"/>
</dbReference>
<keyword evidence="9" id="KW-1185">Reference proteome</keyword>
<evidence type="ECO:0000313" key="8">
    <source>
        <dbReference type="EMBL" id="GKV50106.1"/>
    </source>
</evidence>
<evidence type="ECO:0000256" key="3">
    <source>
        <dbReference type="ARBA" id="ARBA00023125"/>
    </source>
</evidence>
<evidence type="ECO:0000256" key="2">
    <source>
        <dbReference type="ARBA" id="ARBA00023015"/>
    </source>
</evidence>